<organism evidence="7 8">
    <name type="scientific">Thermoleptolyngbya sichuanensis A183</name>
    <dbReference type="NCBI Taxonomy" id="2737172"/>
    <lineage>
        <taxon>Bacteria</taxon>
        <taxon>Bacillati</taxon>
        <taxon>Cyanobacteriota</taxon>
        <taxon>Cyanophyceae</taxon>
        <taxon>Oculatellales</taxon>
        <taxon>Oculatellaceae</taxon>
        <taxon>Thermoleptolyngbya</taxon>
        <taxon>Thermoleptolyngbya sichuanensis</taxon>
    </lineage>
</organism>
<evidence type="ECO:0000256" key="5">
    <source>
        <dbReference type="SAM" id="MobiDB-lite"/>
    </source>
</evidence>
<dbReference type="Gene3D" id="2.150.10.10">
    <property type="entry name" value="Serralysin-like metalloprotease, C-terminal"/>
    <property type="match status" value="1"/>
</dbReference>
<evidence type="ECO:0000256" key="3">
    <source>
        <dbReference type="ARBA" id="ARBA00022837"/>
    </source>
</evidence>
<keyword evidence="1" id="KW-0732">Signal</keyword>
<sequence>MSILKVNSEFRINNRPAGSQYGAAIATDADGNFRVAWEEAFDGRNRIYTRRFQKDGRPLSDDTLVQDVASSPAIAMDRDGNVAIAHTLPNQRTNSPDIYVSRLTSTDRNQNGFFAVELEGFQGDAAIAISDDGSYMVTWTSIGQDGDGAGVYARQFNADGSPAGAEVRVNATTRGNQFDPAIATDGKGNFVITWSSVGQDGSGYGIYAQRFNVNGRPVGGELPVNLTTDNDQFGAKVAMGADGSFVIAWGCQIEGLVARRFDAAGQPLSDEIQVSQTPTGSHYAPSIALDSQGNFVVAWASTQERNDADIYMRRFSATGIPLSDELRVNSHTPGLQVAPTVAMQGDGNFIVTWQSLGQDGDGYGIYAQQFEIASVVSFSQPTYQIGENGVPVGAQVTVTRSSDLHLASQVAYEITGGTATNGSDYILPQSDFILFQPGESSKTITIPILQDTLIEGDETIVMRLLEVQGGNAILQGNREATITILDDDRPGGGINQPGRPQDPLLPQPPNAAPIGAPIGAPVGLPDLSPAPGMRSLRGTNRKDTLTGTNAGEMLVGLRGNDRLNGRGGNDILIGVNPNTRAPGRNEIDQLTGGPGRDLFVLGDQQRVFYDDGKRNSAGLKDYALIKDFNRQQDAIQLHGKASDYRLGSAPKGLPKGNAIFLETGRTDELIAIVQGNGKLNLNSTMFQFV</sequence>
<feature type="region of interest" description="Disordered" evidence="5">
    <location>
        <begin position="487"/>
        <end position="511"/>
    </location>
</feature>
<dbReference type="InterPro" id="IPR051171">
    <property type="entry name" value="CaCA"/>
</dbReference>
<dbReference type="InterPro" id="IPR011049">
    <property type="entry name" value="Serralysin-like_metalloprot_C"/>
</dbReference>
<accession>A0A6M8BC08</accession>
<proteinExistence type="predicted"/>
<dbReference type="Gene3D" id="2.60.40.2030">
    <property type="match status" value="1"/>
</dbReference>
<name>A0A6M8BC08_9CYAN</name>
<dbReference type="InterPro" id="IPR038081">
    <property type="entry name" value="CalX-like_sf"/>
</dbReference>
<gene>
    <name evidence="7" type="ORF">HPC62_04745</name>
</gene>
<dbReference type="PANTHER" id="PTHR11878">
    <property type="entry name" value="SODIUM/CALCIUM EXCHANGER"/>
    <property type="match status" value="1"/>
</dbReference>
<dbReference type="SUPFAM" id="SSF141072">
    <property type="entry name" value="CalX-like"/>
    <property type="match status" value="1"/>
</dbReference>
<dbReference type="PANTHER" id="PTHR11878:SF65">
    <property type="entry name" value="NA_CA-EXCHANGE PROTEIN, ISOFORM G"/>
    <property type="match status" value="1"/>
</dbReference>
<dbReference type="GO" id="GO:0005509">
    <property type="term" value="F:calcium ion binding"/>
    <property type="evidence" value="ECO:0007669"/>
    <property type="project" value="InterPro"/>
</dbReference>
<dbReference type="GO" id="GO:0030001">
    <property type="term" value="P:metal ion transport"/>
    <property type="evidence" value="ECO:0007669"/>
    <property type="project" value="TreeGrafter"/>
</dbReference>
<dbReference type="SMART" id="SM00237">
    <property type="entry name" value="Calx_beta"/>
    <property type="match status" value="1"/>
</dbReference>
<dbReference type="AlphaFoldDB" id="A0A6M8BC08"/>
<feature type="domain" description="Calx-beta" evidence="6">
    <location>
        <begin position="365"/>
        <end position="465"/>
    </location>
</feature>
<dbReference type="EMBL" id="CP053661">
    <property type="protein sequence ID" value="QKD81586.1"/>
    <property type="molecule type" value="Genomic_DNA"/>
</dbReference>
<dbReference type="Pfam" id="PF00353">
    <property type="entry name" value="HemolysinCabind"/>
    <property type="match status" value="1"/>
</dbReference>
<keyword evidence="8" id="KW-1185">Reference proteome</keyword>
<evidence type="ECO:0000256" key="4">
    <source>
        <dbReference type="ARBA" id="ARBA00023065"/>
    </source>
</evidence>
<dbReference type="GO" id="GO:0016020">
    <property type="term" value="C:membrane"/>
    <property type="evidence" value="ECO:0007669"/>
    <property type="project" value="InterPro"/>
</dbReference>
<reference evidence="7 8" key="1">
    <citation type="submission" date="2020-05" db="EMBL/GenBank/DDBJ databases">
        <title>Complete genome sequence of of a novel Thermoleptolyngbya strain isolated from hot springs of Ganzi, Sichuan China.</title>
        <authorList>
            <person name="Tang J."/>
            <person name="Daroch M."/>
            <person name="Li L."/>
            <person name="Waleron K."/>
            <person name="Waleron M."/>
            <person name="Waleron M."/>
        </authorList>
    </citation>
    <scope>NUCLEOTIDE SEQUENCE [LARGE SCALE GENOMIC DNA]</scope>
    <source>
        <strain evidence="7 8">PKUAC-SCTA183</strain>
    </source>
</reference>
<dbReference type="SUPFAM" id="SSF51120">
    <property type="entry name" value="beta-Roll"/>
    <property type="match status" value="1"/>
</dbReference>
<keyword evidence="4" id="KW-0406">Ion transport</keyword>
<dbReference type="KEGG" id="theu:HPC62_04745"/>
<evidence type="ECO:0000256" key="2">
    <source>
        <dbReference type="ARBA" id="ARBA00022737"/>
    </source>
</evidence>
<evidence type="ECO:0000256" key="1">
    <source>
        <dbReference type="ARBA" id="ARBA00022729"/>
    </source>
</evidence>
<dbReference type="InterPro" id="IPR001343">
    <property type="entry name" value="Hemolysn_Ca-bd"/>
</dbReference>
<evidence type="ECO:0000259" key="6">
    <source>
        <dbReference type="SMART" id="SM00237"/>
    </source>
</evidence>
<keyword evidence="3" id="KW-0106">Calcium</keyword>
<dbReference type="Pfam" id="PF03160">
    <property type="entry name" value="Calx-beta"/>
    <property type="match status" value="1"/>
</dbReference>
<evidence type="ECO:0000313" key="7">
    <source>
        <dbReference type="EMBL" id="QKD81586.1"/>
    </source>
</evidence>
<dbReference type="Proteomes" id="UP000505210">
    <property type="component" value="Chromosome"/>
</dbReference>
<keyword evidence="2" id="KW-0677">Repeat</keyword>
<dbReference type="GO" id="GO:0007154">
    <property type="term" value="P:cell communication"/>
    <property type="evidence" value="ECO:0007669"/>
    <property type="project" value="InterPro"/>
</dbReference>
<dbReference type="InterPro" id="IPR003644">
    <property type="entry name" value="Calx_beta"/>
</dbReference>
<evidence type="ECO:0000313" key="8">
    <source>
        <dbReference type="Proteomes" id="UP000505210"/>
    </source>
</evidence>
<keyword evidence="4" id="KW-0813">Transport</keyword>
<dbReference type="RefSeq" id="WP_172353982.1">
    <property type="nucleotide sequence ID" value="NZ_CP053661.1"/>
</dbReference>
<protein>
    <recommendedName>
        <fullName evidence="6">Calx-beta domain-containing protein</fullName>
    </recommendedName>
</protein>